<accession>A0ABU2SS92</accession>
<dbReference type="Pfam" id="PF12728">
    <property type="entry name" value="HTH_17"/>
    <property type="match status" value="1"/>
</dbReference>
<comment type="caution">
    <text evidence="2">The sequence shown here is derived from an EMBL/GenBank/DDBJ whole genome shotgun (WGS) entry which is preliminary data.</text>
</comment>
<protein>
    <submittedName>
        <fullName evidence="2">Helix-turn-helix domain-containing protein</fullName>
    </submittedName>
</protein>
<evidence type="ECO:0000259" key="1">
    <source>
        <dbReference type="Pfam" id="PF12728"/>
    </source>
</evidence>
<proteinExistence type="predicted"/>
<evidence type="ECO:0000313" key="2">
    <source>
        <dbReference type="EMBL" id="MDT0451857.1"/>
    </source>
</evidence>
<reference evidence="2" key="1">
    <citation type="submission" date="2024-05" db="EMBL/GenBank/DDBJ databases">
        <title>30 novel species of actinomycetes from the DSMZ collection.</title>
        <authorList>
            <person name="Nouioui I."/>
        </authorList>
    </citation>
    <scope>NUCLEOTIDE SEQUENCE</scope>
    <source>
        <strain evidence="2">DSM 40473</strain>
    </source>
</reference>
<organism evidence="2 3">
    <name type="scientific">Streptomyces hesseae</name>
    <dbReference type="NCBI Taxonomy" id="3075519"/>
    <lineage>
        <taxon>Bacteria</taxon>
        <taxon>Bacillati</taxon>
        <taxon>Actinomycetota</taxon>
        <taxon>Actinomycetes</taxon>
        <taxon>Kitasatosporales</taxon>
        <taxon>Streptomycetaceae</taxon>
        <taxon>Streptomyces</taxon>
    </lineage>
</organism>
<gene>
    <name evidence="2" type="ORF">RM609_22625</name>
</gene>
<keyword evidence="3" id="KW-1185">Reference proteome</keyword>
<dbReference type="EMBL" id="JAVRFI010000016">
    <property type="protein sequence ID" value="MDT0451857.1"/>
    <property type="molecule type" value="Genomic_DNA"/>
</dbReference>
<name>A0ABU2SS92_9ACTN</name>
<evidence type="ECO:0000313" key="3">
    <source>
        <dbReference type="Proteomes" id="UP001180531"/>
    </source>
</evidence>
<sequence>MSPTTPVICDTVAAATYVKVTPATVRQWIRRGHIQRTGYDTAGRALVDLRDVRAYLTQRSTTAA</sequence>
<dbReference type="RefSeq" id="WP_311613346.1">
    <property type="nucleotide sequence ID" value="NZ_JAVRFI010000016.1"/>
</dbReference>
<dbReference type="SUPFAM" id="SSF46955">
    <property type="entry name" value="Putative DNA-binding domain"/>
    <property type="match status" value="1"/>
</dbReference>
<feature type="domain" description="Helix-turn-helix" evidence="1">
    <location>
        <begin position="14"/>
        <end position="60"/>
    </location>
</feature>
<dbReference type="Proteomes" id="UP001180531">
    <property type="component" value="Unassembled WGS sequence"/>
</dbReference>
<dbReference type="InterPro" id="IPR009061">
    <property type="entry name" value="DNA-bd_dom_put_sf"/>
</dbReference>
<dbReference type="InterPro" id="IPR041657">
    <property type="entry name" value="HTH_17"/>
</dbReference>